<keyword evidence="3" id="KW-1185">Reference proteome</keyword>
<organism evidence="2 3">
    <name type="scientific">Glomus cerebriforme</name>
    <dbReference type="NCBI Taxonomy" id="658196"/>
    <lineage>
        <taxon>Eukaryota</taxon>
        <taxon>Fungi</taxon>
        <taxon>Fungi incertae sedis</taxon>
        <taxon>Mucoromycota</taxon>
        <taxon>Glomeromycotina</taxon>
        <taxon>Glomeromycetes</taxon>
        <taxon>Glomerales</taxon>
        <taxon>Glomeraceae</taxon>
        <taxon>Glomus</taxon>
    </lineage>
</organism>
<comment type="caution">
    <text evidence="2">The sequence shown here is derived from an EMBL/GenBank/DDBJ whole genome shotgun (WGS) entry which is preliminary data.</text>
</comment>
<dbReference type="Proteomes" id="UP000265703">
    <property type="component" value="Unassembled WGS sequence"/>
</dbReference>
<feature type="compositionally biased region" description="Basic and acidic residues" evidence="1">
    <location>
        <begin position="195"/>
        <end position="207"/>
    </location>
</feature>
<accession>A0A397SIY7</accession>
<evidence type="ECO:0000313" key="2">
    <source>
        <dbReference type="EMBL" id="RIA85572.1"/>
    </source>
</evidence>
<dbReference type="AlphaFoldDB" id="A0A397SIY7"/>
<name>A0A397SIY7_9GLOM</name>
<evidence type="ECO:0000313" key="3">
    <source>
        <dbReference type="Proteomes" id="UP000265703"/>
    </source>
</evidence>
<evidence type="ECO:0000256" key="1">
    <source>
        <dbReference type="SAM" id="MobiDB-lite"/>
    </source>
</evidence>
<gene>
    <name evidence="2" type="ORF">C1645_741469</name>
</gene>
<dbReference type="OrthoDB" id="2429015at2759"/>
<feature type="region of interest" description="Disordered" evidence="1">
    <location>
        <begin position="135"/>
        <end position="243"/>
    </location>
</feature>
<feature type="compositionally biased region" description="Polar residues" evidence="1">
    <location>
        <begin position="216"/>
        <end position="236"/>
    </location>
</feature>
<reference evidence="2 3" key="1">
    <citation type="submission" date="2018-06" db="EMBL/GenBank/DDBJ databases">
        <title>Comparative genomics reveals the genomic features of Rhizophagus irregularis, R. cerebriforme, R. diaphanum and Gigaspora rosea, and their symbiotic lifestyle signature.</title>
        <authorList>
            <person name="Morin E."/>
            <person name="San Clemente H."/>
            <person name="Chen E.C.H."/>
            <person name="De La Providencia I."/>
            <person name="Hainaut M."/>
            <person name="Kuo A."/>
            <person name="Kohler A."/>
            <person name="Murat C."/>
            <person name="Tang N."/>
            <person name="Roy S."/>
            <person name="Loubradou J."/>
            <person name="Henrissat B."/>
            <person name="Grigoriev I.V."/>
            <person name="Corradi N."/>
            <person name="Roux C."/>
            <person name="Martin F.M."/>
        </authorList>
    </citation>
    <scope>NUCLEOTIDE SEQUENCE [LARGE SCALE GENOMIC DNA]</scope>
    <source>
        <strain evidence="2 3">DAOM 227022</strain>
    </source>
</reference>
<feature type="compositionally biased region" description="Polar residues" evidence="1">
    <location>
        <begin position="146"/>
        <end position="159"/>
    </location>
</feature>
<feature type="compositionally biased region" description="Polar residues" evidence="1">
    <location>
        <begin position="181"/>
        <end position="194"/>
    </location>
</feature>
<sequence length="573" mass="66960">MKPVREQMKKRNLDWMIACKNPTPIEFFRFIQPTHKTRAIEKYGKILNEAMRLCKVPDEQSKLKNIKETVNCNSDWDVWLLEKRAMKIRNEVHETNAEVHRELNNVVSKRAIEPNEESLRKKQKQLDDPYKHLSIKEQEDDDGDVYSSNYASSSLTNKSQLDDPYKHLSIKEQEDDDGDVYSSNYASSSLTNKSQLDDPYKHLSIKEQEDDDGDVYSSNYASSSLTNKSCSQQQTFERGKTGEDITVEEQERRENGVSLSDHDHNLVKNLLNELQQCSEKMASLMRSFQVYRDYSVNELIRNEIMDLTPSSEFVLRYTNEDDYMQVIKEIFEPVDELFPESAIKFLEEFFSENCTHQQWDNRLENLLEPEEDLFLRKLKRFLFETLPALQNHGMLEDEYMNTYIHPVLKKALWRFSGIRYIPGNQAIRASAYRKSIMKQEGNADRSDGIAYTTSEKPYEICIVEGSRPYVVDDTKEMSDYIQNARAGKDIINYTVVSEVKLKRAPPLQLKSYMVQSIGLSLRFYLMDYLGIYRLFEIETCEIPTDLEGVNLFPSFFRAVVTWASKEMLNNEKS</sequence>
<proteinExistence type="predicted"/>
<feature type="compositionally biased region" description="Basic and acidic residues" evidence="1">
    <location>
        <begin position="160"/>
        <end position="172"/>
    </location>
</feature>
<protein>
    <submittedName>
        <fullName evidence="2">Uncharacterized protein</fullName>
    </submittedName>
</protein>
<dbReference type="EMBL" id="QKYT01000417">
    <property type="protein sequence ID" value="RIA85572.1"/>
    <property type="molecule type" value="Genomic_DNA"/>
</dbReference>